<dbReference type="RefSeq" id="WP_135012113.1">
    <property type="nucleotide sequence ID" value="NZ_SPQC01000014.1"/>
</dbReference>
<dbReference type="GO" id="GO:0003676">
    <property type="term" value="F:nucleic acid binding"/>
    <property type="evidence" value="ECO:0007669"/>
    <property type="project" value="InterPro"/>
</dbReference>
<keyword evidence="4" id="KW-0949">S-adenosyl-L-methionine</keyword>
<accession>A0A4Y9F5C4</accession>
<reference evidence="7 8" key="1">
    <citation type="submission" date="2019-03" db="EMBL/GenBank/DDBJ databases">
        <title>Diversity of the mouse oral microbiome.</title>
        <authorList>
            <person name="Joseph S."/>
            <person name="Aduse-Opoku J."/>
            <person name="Curtis M."/>
            <person name="Wade W."/>
            <person name="Hashim A."/>
        </authorList>
    </citation>
    <scope>NUCLEOTIDE SEQUENCE [LARGE SCALE GENOMIC DNA]</scope>
    <source>
        <strain evidence="8">irhom_31</strain>
    </source>
</reference>
<evidence type="ECO:0000256" key="5">
    <source>
        <dbReference type="ARBA" id="ARBA00047942"/>
    </source>
</evidence>
<gene>
    <name evidence="7" type="ORF">E4U03_05110</name>
</gene>
<dbReference type="AlphaFoldDB" id="A0A4Y9F5C4"/>
<dbReference type="InterPro" id="IPR029063">
    <property type="entry name" value="SAM-dependent_MTases_sf"/>
</dbReference>
<evidence type="ECO:0000256" key="2">
    <source>
        <dbReference type="ARBA" id="ARBA00022603"/>
    </source>
</evidence>
<keyword evidence="2" id="KW-0489">Methyltransferase</keyword>
<proteinExistence type="predicted"/>
<evidence type="ECO:0000256" key="4">
    <source>
        <dbReference type="ARBA" id="ARBA00022691"/>
    </source>
</evidence>
<dbReference type="PANTHER" id="PTHR33841:SF1">
    <property type="entry name" value="DNA METHYLTRANSFERASE A"/>
    <property type="match status" value="1"/>
</dbReference>
<name>A0A4Y9F5C4_9MICC</name>
<evidence type="ECO:0000259" key="6">
    <source>
        <dbReference type="Pfam" id="PF07669"/>
    </source>
</evidence>
<feature type="domain" description="Type II methyltransferase M.TaqI-like" evidence="6">
    <location>
        <begin position="379"/>
        <end position="554"/>
    </location>
</feature>
<dbReference type="InterPro" id="IPR050953">
    <property type="entry name" value="N4_N6_ade-DNA_methylase"/>
</dbReference>
<keyword evidence="3" id="KW-0808">Transferase</keyword>
<dbReference type="Pfam" id="PF07669">
    <property type="entry name" value="Eco57I"/>
    <property type="match status" value="1"/>
</dbReference>
<dbReference type="Gene3D" id="3.40.50.150">
    <property type="entry name" value="Vaccinia Virus protein VP39"/>
    <property type="match status" value="1"/>
</dbReference>
<evidence type="ECO:0000313" key="8">
    <source>
        <dbReference type="Proteomes" id="UP000297951"/>
    </source>
</evidence>
<dbReference type="InterPro" id="IPR011639">
    <property type="entry name" value="MethylTrfase_TaqI-like_dom"/>
</dbReference>
<dbReference type="OrthoDB" id="4280289at2"/>
<dbReference type="GO" id="GO:0009007">
    <property type="term" value="F:site-specific DNA-methyltransferase (adenine-specific) activity"/>
    <property type="evidence" value="ECO:0007669"/>
    <property type="project" value="UniProtKB-EC"/>
</dbReference>
<dbReference type="PRINTS" id="PR00507">
    <property type="entry name" value="N12N6MTFRASE"/>
</dbReference>
<organism evidence="7 8">
    <name type="scientific">Rothia nasimurium</name>
    <dbReference type="NCBI Taxonomy" id="85336"/>
    <lineage>
        <taxon>Bacteria</taxon>
        <taxon>Bacillati</taxon>
        <taxon>Actinomycetota</taxon>
        <taxon>Actinomycetes</taxon>
        <taxon>Micrococcales</taxon>
        <taxon>Micrococcaceae</taxon>
        <taxon>Rothia</taxon>
    </lineage>
</organism>
<dbReference type="PANTHER" id="PTHR33841">
    <property type="entry name" value="DNA METHYLTRANSFERASE YEEA-RELATED"/>
    <property type="match status" value="1"/>
</dbReference>
<sequence>MKEPIRVVCALNYMFRINGEPQFYVEAKKPAVDIFVDKNSIFQARRYGYTDEHPIVVITNFRQLSIYDSSIPVDALRDQAETGLLFSCVYTEFESTFEVICNYLSRLKVGTERWNELVSAHKPVEYLPAGTQFLQHLQQWRLELGSSIVTRSPNIDESELNDIVQLIINRFLFIRMCEDRGIELEDELRTAAGNITVSIDNLFARMDRRYNTGLFEQSPHSQSPISLVDGVTLCNIINRLYAPTSPFSYAVLDADFLGRVYEQSLSEGLRIDRDANNVPRVSLQPKSEYQHRDVVTTPQPLVDAVVHKAIDELAGKITQPKILDFATGSGRFLVSAYRKLVDILIANRIANGQYGSLIRRSTNDYGLPFSDKKSIVTESLFGIDIDFNAVEVARFSLLVVLLEDETLDTLPVGGSILPNLHSNIIHGNSLVGPSLDHPDWLEEPIYAVDVEAIGFTEFDVVVGNPPYVSTEDMRKLNIVEFNILQNTYSSLSRQWDKYFAFVEFGISMLSPNGVIGVVIPNKWMTVVSASSFRELLATSVHINWLKNFTHHSVFEERQIYVCGLVASKNESPRIDYSEPSSLSDGVNSASMHQLQRATWLPSPVSKPWVLPANSEQENVLQAIFHQSIPLKEIMEARNGLQTSANDVFLIRNPTVNLDGTVTFNAKLRGSGSVRTWTIESDLLIPYLDDSKNVLSFRTIESDSYLIFPYVENSGRASGKSLISENDLQNNYPKTYEYLLSCKERLLNRDRGAKQQMRDGGAFYAYGRGQALGYATQRPKIFYSVNQRGDKYGLDNRGVAFQSGGTAGEVALFPRDTPYDIDFILGLLAQPEIELFLRKRGSPFRGGFFARGTDVISSVPVPELDFTADVDIEFHDKVVSIVRNIRNKTQSLASCPRRLLDIRRREIQHQERLLSELFRRKWGLVD</sequence>
<dbReference type="SUPFAM" id="SSF53335">
    <property type="entry name" value="S-adenosyl-L-methionine-dependent methyltransferases"/>
    <property type="match status" value="1"/>
</dbReference>
<evidence type="ECO:0000313" key="7">
    <source>
        <dbReference type="EMBL" id="TFU22722.1"/>
    </source>
</evidence>
<comment type="caution">
    <text evidence="7">The sequence shown here is derived from an EMBL/GenBank/DDBJ whole genome shotgun (WGS) entry which is preliminary data.</text>
</comment>
<dbReference type="InterPro" id="IPR002052">
    <property type="entry name" value="DNA_methylase_N6_adenine_CS"/>
</dbReference>
<comment type="catalytic activity">
    <reaction evidence="5">
        <text>a 2'-deoxyadenosine in DNA + S-adenosyl-L-methionine = an N(6)-methyl-2'-deoxyadenosine in DNA + S-adenosyl-L-homocysteine + H(+)</text>
        <dbReference type="Rhea" id="RHEA:15197"/>
        <dbReference type="Rhea" id="RHEA-COMP:12418"/>
        <dbReference type="Rhea" id="RHEA-COMP:12419"/>
        <dbReference type="ChEBI" id="CHEBI:15378"/>
        <dbReference type="ChEBI" id="CHEBI:57856"/>
        <dbReference type="ChEBI" id="CHEBI:59789"/>
        <dbReference type="ChEBI" id="CHEBI:90615"/>
        <dbReference type="ChEBI" id="CHEBI:90616"/>
        <dbReference type="EC" id="2.1.1.72"/>
    </reaction>
</comment>
<dbReference type="PROSITE" id="PS00092">
    <property type="entry name" value="N6_MTASE"/>
    <property type="match status" value="1"/>
</dbReference>
<dbReference type="EC" id="2.1.1.72" evidence="1"/>
<dbReference type="EMBL" id="SPQC01000014">
    <property type="protein sequence ID" value="TFU22722.1"/>
    <property type="molecule type" value="Genomic_DNA"/>
</dbReference>
<protein>
    <recommendedName>
        <fullName evidence="1">site-specific DNA-methyltransferase (adenine-specific)</fullName>
        <ecNumber evidence="1">2.1.1.72</ecNumber>
    </recommendedName>
</protein>
<dbReference type="GO" id="GO:0006304">
    <property type="term" value="P:DNA modification"/>
    <property type="evidence" value="ECO:0007669"/>
    <property type="project" value="InterPro"/>
</dbReference>
<evidence type="ECO:0000256" key="1">
    <source>
        <dbReference type="ARBA" id="ARBA00011900"/>
    </source>
</evidence>
<dbReference type="Proteomes" id="UP000297951">
    <property type="component" value="Unassembled WGS sequence"/>
</dbReference>
<dbReference type="GO" id="GO:0032259">
    <property type="term" value="P:methylation"/>
    <property type="evidence" value="ECO:0007669"/>
    <property type="project" value="UniProtKB-KW"/>
</dbReference>
<evidence type="ECO:0000256" key="3">
    <source>
        <dbReference type="ARBA" id="ARBA00022679"/>
    </source>
</evidence>